<dbReference type="InterPro" id="IPR001173">
    <property type="entry name" value="Glyco_trans_2-like"/>
</dbReference>
<comment type="caution">
    <text evidence="2">The sequence shown here is derived from an EMBL/GenBank/DDBJ whole genome shotgun (WGS) entry which is preliminary data.</text>
</comment>
<keyword evidence="2" id="KW-0328">Glycosyltransferase</keyword>
<dbReference type="Gene3D" id="3.90.550.10">
    <property type="entry name" value="Spore Coat Polysaccharide Biosynthesis Protein SpsA, Chain A"/>
    <property type="match status" value="1"/>
</dbReference>
<name>A0ABU7LH64_9NOCA</name>
<dbReference type="EC" id="2.4.-.-" evidence="2"/>
<protein>
    <submittedName>
        <fullName evidence="2">Glycosyltransferase family A protein</fullName>
        <ecNumber evidence="2">2.4.-.-</ecNumber>
    </submittedName>
</protein>
<sequence length="293" mass="32799">MVTRAGLSVIVPVHNEERYIGPCLDALIEQQHDLVDIVVVDNNSTDSTVDVVRHAQGRCPKIKLVEEAKPGVAHARNTGFEAAGGDILGRVDADTRVCPRWARVVCDYFGRGDTEEVGAISGLNNSYDSPYRRLKGWYVEKQVQRGIFGGERPYRNLHGANMAIRRTAWDRVRDHVSVAPDIHEDLDLALCLGAAEVPIVQLSGMRVDVSPRRAWTPPREFRSYIESGVKTFELHGRLTPEIRRALALHEKFHVLVYAAHRPYDPELGRFSIRALLGKPRVRAMPVSEGTEAR</sequence>
<dbReference type="InterPro" id="IPR050834">
    <property type="entry name" value="Glycosyltransf_2"/>
</dbReference>
<accession>A0ABU7LH64</accession>
<feature type="domain" description="Glycosyltransferase 2-like" evidence="1">
    <location>
        <begin position="8"/>
        <end position="168"/>
    </location>
</feature>
<evidence type="ECO:0000313" key="3">
    <source>
        <dbReference type="Proteomes" id="UP001336020"/>
    </source>
</evidence>
<reference evidence="2 3" key="1">
    <citation type="submission" date="2023-07" db="EMBL/GenBank/DDBJ databases">
        <authorList>
            <person name="Girao M."/>
            <person name="Carvalho M.F."/>
        </authorList>
    </citation>
    <scope>NUCLEOTIDE SEQUENCE [LARGE SCALE GENOMIC DNA]</scope>
    <source>
        <strain evidence="2 3">YIM65754</strain>
    </source>
</reference>
<dbReference type="Proteomes" id="UP001336020">
    <property type="component" value="Unassembled WGS sequence"/>
</dbReference>
<dbReference type="RefSeq" id="WP_330135753.1">
    <property type="nucleotide sequence ID" value="NZ_JAUTXY010000013.1"/>
</dbReference>
<dbReference type="SUPFAM" id="SSF53448">
    <property type="entry name" value="Nucleotide-diphospho-sugar transferases"/>
    <property type="match status" value="1"/>
</dbReference>
<evidence type="ECO:0000313" key="2">
    <source>
        <dbReference type="EMBL" id="MEE2060577.1"/>
    </source>
</evidence>
<dbReference type="GO" id="GO:0016757">
    <property type="term" value="F:glycosyltransferase activity"/>
    <property type="evidence" value="ECO:0007669"/>
    <property type="project" value="UniProtKB-KW"/>
</dbReference>
<organism evidence="2 3">
    <name type="scientific">Rhodococcus artemisiae</name>
    <dbReference type="NCBI Taxonomy" id="714159"/>
    <lineage>
        <taxon>Bacteria</taxon>
        <taxon>Bacillati</taxon>
        <taxon>Actinomycetota</taxon>
        <taxon>Actinomycetes</taxon>
        <taxon>Mycobacteriales</taxon>
        <taxon>Nocardiaceae</taxon>
        <taxon>Rhodococcus</taxon>
    </lineage>
</organism>
<dbReference type="InterPro" id="IPR029044">
    <property type="entry name" value="Nucleotide-diphossugar_trans"/>
</dbReference>
<dbReference type="Pfam" id="PF00535">
    <property type="entry name" value="Glycos_transf_2"/>
    <property type="match status" value="1"/>
</dbReference>
<evidence type="ECO:0000259" key="1">
    <source>
        <dbReference type="Pfam" id="PF00535"/>
    </source>
</evidence>
<dbReference type="PANTHER" id="PTHR43685">
    <property type="entry name" value="GLYCOSYLTRANSFERASE"/>
    <property type="match status" value="1"/>
</dbReference>
<proteinExistence type="predicted"/>
<dbReference type="EMBL" id="JAUTXY010000013">
    <property type="protein sequence ID" value="MEE2060577.1"/>
    <property type="molecule type" value="Genomic_DNA"/>
</dbReference>
<dbReference type="PANTHER" id="PTHR43685:SF2">
    <property type="entry name" value="GLYCOSYLTRANSFERASE 2-LIKE DOMAIN-CONTAINING PROTEIN"/>
    <property type="match status" value="1"/>
</dbReference>
<keyword evidence="2" id="KW-0808">Transferase</keyword>
<gene>
    <name evidence="2" type="ORF">Q7514_23925</name>
</gene>
<keyword evidence="3" id="KW-1185">Reference proteome</keyword>
<dbReference type="CDD" id="cd00761">
    <property type="entry name" value="Glyco_tranf_GTA_type"/>
    <property type="match status" value="1"/>
</dbReference>